<dbReference type="SUPFAM" id="SSF48452">
    <property type="entry name" value="TPR-like"/>
    <property type="match status" value="1"/>
</dbReference>
<evidence type="ECO:0000313" key="6">
    <source>
        <dbReference type="Proteomes" id="UP000002710"/>
    </source>
</evidence>
<dbReference type="eggNOG" id="COG0457">
    <property type="taxonomic scope" value="Bacteria"/>
</dbReference>
<dbReference type="AlphaFoldDB" id="Q313C7"/>
<reference evidence="5 6" key="1">
    <citation type="journal article" date="2011" name="J. Bacteriol.">
        <title>Complete genome sequence and updated annotation of Desulfovibrio alaskensis G20.</title>
        <authorList>
            <person name="Hauser L.J."/>
            <person name="Land M.L."/>
            <person name="Brown S.D."/>
            <person name="Larimer F."/>
            <person name="Keller K.L."/>
            <person name="Rapp-Giles B.J."/>
            <person name="Price M.N."/>
            <person name="Lin M."/>
            <person name="Bruce D.C."/>
            <person name="Detter J.C."/>
            <person name="Tapia R."/>
            <person name="Han C.S."/>
            <person name="Goodwin L.A."/>
            <person name="Cheng J.F."/>
            <person name="Pitluck S."/>
            <person name="Copeland A."/>
            <person name="Lucas S."/>
            <person name="Nolan M."/>
            <person name="Lapidus A.L."/>
            <person name="Palumbo A.V."/>
            <person name="Wall J.D."/>
        </authorList>
    </citation>
    <scope>NUCLEOTIDE SEQUENCE [LARGE SCALE GENOMIC DNA]</scope>
    <source>
        <strain evidence="6">ATCC BAA 1058 / DSM 17464 / G20</strain>
    </source>
</reference>
<dbReference type="InterPro" id="IPR050498">
    <property type="entry name" value="Ycf3"/>
</dbReference>
<sequence>MTAHKTALLLTLCAALLLTACGGREEPELPRFNPMGMSGTHSQDAEKWYAMAHVLWKDNTCSDPEKAVEYLNKALEAEPDYAEALLRRGLAYSEQKRWEKAFDDMTQAVRLKPSAESYTWRGLVMLRMGNAIGAVRDTTRALEYDTAYNQAWNIRGGAKLVLGDAAGACSDFENGCSTGDCTGLESARRQNICP</sequence>
<feature type="signal peptide" evidence="4">
    <location>
        <begin position="1"/>
        <end position="20"/>
    </location>
</feature>
<dbReference type="HOGENOM" id="CLU_1400514_0_0_7"/>
<evidence type="ECO:0000256" key="3">
    <source>
        <dbReference type="PROSITE-ProRule" id="PRU00339"/>
    </source>
</evidence>
<evidence type="ECO:0000313" key="5">
    <source>
        <dbReference type="EMBL" id="ABB37969.1"/>
    </source>
</evidence>
<dbReference type="SMART" id="SM00028">
    <property type="entry name" value="TPR"/>
    <property type="match status" value="2"/>
</dbReference>
<dbReference type="PROSITE" id="PS51257">
    <property type="entry name" value="PROKAR_LIPOPROTEIN"/>
    <property type="match status" value="1"/>
</dbReference>
<gene>
    <name evidence="5" type="ordered locus">Dde_1168</name>
</gene>
<dbReference type="Proteomes" id="UP000002710">
    <property type="component" value="Chromosome"/>
</dbReference>
<dbReference type="RefSeq" id="WP_011367189.1">
    <property type="nucleotide sequence ID" value="NC_007519.1"/>
</dbReference>
<organism evidence="5 6">
    <name type="scientific">Oleidesulfovibrio alaskensis (strain ATCC BAA-1058 / DSM 17464 / G20)</name>
    <name type="common">Desulfovibrio alaskensis</name>
    <dbReference type="NCBI Taxonomy" id="207559"/>
    <lineage>
        <taxon>Bacteria</taxon>
        <taxon>Pseudomonadati</taxon>
        <taxon>Thermodesulfobacteriota</taxon>
        <taxon>Desulfovibrionia</taxon>
        <taxon>Desulfovibrionales</taxon>
        <taxon>Desulfovibrionaceae</taxon>
        <taxon>Oleidesulfovibrio</taxon>
    </lineage>
</organism>
<evidence type="ECO:0000256" key="1">
    <source>
        <dbReference type="ARBA" id="ARBA00022737"/>
    </source>
</evidence>
<dbReference type="EMBL" id="CP000112">
    <property type="protein sequence ID" value="ABB37969.1"/>
    <property type="molecule type" value="Genomic_DNA"/>
</dbReference>
<name>Q313C7_OLEA2</name>
<proteinExistence type="predicted"/>
<keyword evidence="4" id="KW-0732">Signal</keyword>
<dbReference type="Pfam" id="PF13432">
    <property type="entry name" value="TPR_16"/>
    <property type="match status" value="1"/>
</dbReference>
<evidence type="ECO:0000256" key="4">
    <source>
        <dbReference type="SAM" id="SignalP"/>
    </source>
</evidence>
<dbReference type="PANTHER" id="PTHR44858:SF1">
    <property type="entry name" value="UDP-N-ACETYLGLUCOSAMINE--PEPTIDE N-ACETYLGLUCOSAMINYLTRANSFERASE SPINDLY-RELATED"/>
    <property type="match status" value="1"/>
</dbReference>
<protein>
    <submittedName>
        <fullName evidence="5">TPR repeat-containing protein</fullName>
    </submittedName>
</protein>
<keyword evidence="2 3" id="KW-0802">TPR repeat</keyword>
<dbReference type="STRING" id="207559.Dde_1168"/>
<dbReference type="InterPro" id="IPR019734">
    <property type="entry name" value="TPR_rpt"/>
</dbReference>
<dbReference type="KEGG" id="dde:Dde_1168"/>
<keyword evidence="6" id="KW-1185">Reference proteome</keyword>
<dbReference type="InterPro" id="IPR011990">
    <property type="entry name" value="TPR-like_helical_dom_sf"/>
</dbReference>
<feature type="repeat" description="TPR" evidence="3">
    <location>
        <begin position="82"/>
        <end position="115"/>
    </location>
</feature>
<dbReference type="PANTHER" id="PTHR44858">
    <property type="entry name" value="TETRATRICOPEPTIDE REPEAT PROTEIN 6"/>
    <property type="match status" value="1"/>
</dbReference>
<feature type="chain" id="PRO_5004220115" evidence="4">
    <location>
        <begin position="21"/>
        <end position="194"/>
    </location>
</feature>
<keyword evidence="1" id="KW-0677">Repeat</keyword>
<evidence type="ECO:0000256" key="2">
    <source>
        <dbReference type="ARBA" id="ARBA00022803"/>
    </source>
</evidence>
<dbReference type="Gene3D" id="1.25.40.10">
    <property type="entry name" value="Tetratricopeptide repeat domain"/>
    <property type="match status" value="2"/>
</dbReference>
<accession>Q313C7</accession>
<dbReference type="PROSITE" id="PS50005">
    <property type="entry name" value="TPR"/>
    <property type="match status" value="1"/>
</dbReference>